<reference evidence="2" key="1">
    <citation type="submission" date="2021-12" db="EMBL/GenBank/DDBJ databases">
        <authorList>
            <person name="King R."/>
        </authorList>
    </citation>
    <scope>NUCLEOTIDE SEQUENCE</scope>
</reference>
<evidence type="ECO:0000256" key="1">
    <source>
        <dbReference type="SAM" id="MobiDB-lite"/>
    </source>
</evidence>
<feature type="region of interest" description="Disordered" evidence="1">
    <location>
        <begin position="225"/>
        <end position="248"/>
    </location>
</feature>
<name>A0A9P0BPA0_CHRIL</name>
<evidence type="ECO:0000313" key="2">
    <source>
        <dbReference type="EMBL" id="CAH0587005.1"/>
    </source>
</evidence>
<evidence type="ECO:0000313" key="3">
    <source>
        <dbReference type="Proteomes" id="UP001154114"/>
    </source>
</evidence>
<sequence length="726" mass="82278">MSKADKTPKIPIVDLSRFCKSSFTLTFVVEIIGTEVWHDCNEGWLELGPVLQGFRIQYQLYPGEQFEVDILIWPHTAKVYCGTNYGWIRTWEFLERRWLAFSIRHWFPVRVTDLRNFVATAAPHAGLGALGAIAKADKSTDVFLPSLSFAERRQFAPVFETADETTINEFISELIWKTVENHIPMTFADLLFDTPYPVAEIRHQDAALFHIRNIILGNIEKEEEARAHEADEKNKGRRESKTKEKKKVPEAQKIKFEMKLSGDTLLAGIGRITAFEIIGDKAADQGEVIALISTSNVPAQDDLPVIFVNIGVLSDFPVEYFKKNRITHLYTRWSLSDEEHCSERIPISPPKTEMDFNDHHSVPLPVIVTSNIMSGFLDDPFQIELRGIRTPPPLYDQPKFFGYDNRDRDFAVAMPPPLPNQDTDIFIARTKIDVKSLSKINGFVRGEFPLYPPKRSVVKLDREEICTNDINAVRAKVLPELFIQPGNILQAQMTLEVSIGLAGCKPHNIPQRYSRLYCLISNPEIIMTILRLITQINETVLQTGNTDGLLTGFGLDTGDTVFLYVEGPKDGRILKVWELTEDFYPHVRPIFCTAAKYLSRLYPELLLAAMPFNILKMFVPLAVVLCLTPIYTRPALPLPTRSAVLKLGRLIAGKLRNVPYRSDMPTGMELKSFRLELCVAPRPPPVTIYDLSSTKTTQTDEQPKTLVTSATRINFECQNVGKKIVK</sequence>
<gene>
    <name evidence="2" type="ORF">CINC_LOCUS3488</name>
</gene>
<dbReference type="Proteomes" id="UP001154114">
    <property type="component" value="Chromosome 15"/>
</dbReference>
<dbReference type="EMBL" id="LR824018">
    <property type="protein sequence ID" value="CAH0587005.1"/>
    <property type="molecule type" value="Genomic_DNA"/>
</dbReference>
<accession>A0A9P0BPA0</accession>
<keyword evidence="3" id="KW-1185">Reference proteome</keyword>
<dbReference type="AlphaFoldDB" id="A0A9P0BPA0"/>
<protein>
    <submittedName>
        <fullName evidence="2">Uncharacterized protein</fullName>
    </submittedName>
</protein>
<dbReference type="OrthoDB" id="188352at2759"/>
<proteinExistence type="predicted"/>
<organism evidence="2 3">
    <name type="scientific">Chrysodeixis includens</name>
    <name type="common">Soybean looper</name>
    <name type="synonym">Pseudoplusia includens</name>
    <dbReference type="NCBI Taxonomy" id="689277"/>
    <lineage>
        <taxon>Eukaryota</taxon>
        <taxon>Metazoa</taxon>
        <taxon>Ecdysozoa</taxon>
        <taxon>Arthropoda</taxon>
        <taxon>Hexapoda</taxon>
        <taxon>Insecta</taxon>
        <taxon>Pterygota</taxon>
        <taxon>Neoptera</taxon>
        <taxon>Endopterygota</taxon>
        <taxon>Lepidoptera</taxon>
        <taxon>Glossata</taxon>
        <taxon>Ditrysia</taxon>
        <taxon>Noctuoidea</taxon>
        <taxon>Noctuidae</taxon>
        <taxon>Plusiinae</taxon>
        <taxon>Chrysodeixis</taxon>
    </lineage>
</organism>